<gene>
    <name evidence="4" type="ORF">GLW07_12600</name>
</gene>
<dbReference type="SUPFAM" id="SSF56349">
    <property type="entry name" value="DNA breaking-rejoining enzymes"/>
    <property type="match status" value="1"/>
</dbReference>
<evidence type="ECO:0000256" key="1">
    <source>
        <dbReference type="ARBA" id="ARBA00023125"/>
    </source>
</evidence>
<dbReference type="PROSITE" id="PS51900">
    <property type="entry name" value="CB"/>
    <property type="match status" value="1"/>
</dbReference>
<organism evidence="4 5">
    <name type="scientific">Guptibacillus hwajinpoensis</name>
    <dbReference type="NCBI Taxonomy" id="208199"/>
    <lineage>
        <taxon>Bacteria</taxon>
        <taxon>Bacillati</taxon>
        <taxon>Bacillota</taxon>
        <taxon>Bacilli</taxon>
        <taxon>Bacillales</taxon>
        <taxon>Guptibacillaceae</taxon>
        <taxon>Guptibacillus</taxon>
    </lineage>
</organism>
<evidence type="ECO:0000259" key="3">
    <source>
        <dbReference type="PROSITE" id="PS51900"/>
    </source>
</evidence>
<comment type="caution">
    <text evidence="4">The sequence shown here is derived from an EMBL/GenBank/DDBJ whole genome shotgun (WGS) entry which is preliminary data.</text>
</comment>
<sequence>MHELSPSTVRRFIQDQVLQHGASPTTILRRISCLKSFQKYCQQENLIEMDFMAGISAPNSDKNIPIYMTLDELKKLFRYLEHNHSKYAVRC</sequence>
<evidence type="ECO:0000256" key="2">
    <source>
        <dbReference type="PROSITE-ProRule" id="PRU01248"/>
    </source>
</evidence>
<dbReference type="AlphaFoldDB" id="A0A845F068"/>
<protein>
    <recommendedName>
        <fullName evidence="3">Core-binding (CB) domain-containing protein</fullName>
    </recommendedName>
</protein>
<reference evidence="4 5" key="1">
    <citation type="submission" date="2019-11" db="EMBL/GenBank/DDBJ databases">
        <title>Genome sequences of 17 halophilic strains isolated from different environments.</title>
        <authorList>
            <person name="Furrow R.E."/>
        </authorList>
    </citation>
    <scope>NUCLEOTIDE SEQUENCE [LARGE SCALE GENOMIC DNA]</scope>
    <source>
        <strain evidence="4 5">22506_14_FS</strain>
    </source>
</reference>
<accession>A0A845F068</accession>
<proteinExistence type="predicted"/>
<name>A0A845F068_9BACL</name>
<dbReference type="InterPro" id="IPR011010">
    <property type="entry name" value="DNA_brk_join_enz"/>
</dbReference>
<dbReference type="EMBL" id="WMEY01000003">
    <property type="protein sequence ID" value="MYL64191.1"/>
    <property type="molecule type" value="Genomic_DNA"/>
</dbReference>
<evidence type="ECO:0000313" key="5">
    <source>
        <dbReference type="Proteomes" id="UP000447833"/>
    </source>
</evidence>
<feature type="domain" description="Core-binding (CB)" evidence="3">
    <location>
        <begin position="1"/>
        <end position="42"/>
    </location>
</feature>
<dbReference type="Gene3D" id="1.10.150.130">
    <property type="match status" value="1"/>
</dbReference>
<keyword evidence="1 2" id="KW-0238">DNA-binding</keyword>
<dbReference type="InterPro" id="IPR010998">
    <property type="entry name" value="Integrase_recombinase_N"/>
</dbReference>
<dbReference type="Proteomes" id="UP000447833">
    <property type="component" value="Unassembled WGS sequence"/>
</dbReference>
<evidence type="ECO:0000313" key="4">
    <source>
        <dbReference type="EMBL" id="MYL64191.1"/>
    </source>
</evidence>
<dbReference type="InterPro" id="IPR044068">
    <property type="entry name" value="CB"/>
</dbReference>
<dbReference type="GO" id="GO:0003677">
    <property type="term" value="F:DNA binding"/>
    <property type="evidence" value="ECO:0007669"/>
    <property type="project" value="UniProtKB-UniRule"/>
</dbReference>